<keyword evidence="1" id="KW-0812">Transmembrane</keyword>
<accession>A0ABX7RD47</accession>
<name>A0ABX7RD47_9GAMM</name>
<evidence type="ECO:0000313" key="3">
    <source>
        <dbReference type="Proteomes" id="UP000663400"/>
    </source>
</evidence>
<dbReference type="Proteomes" id="UP000663400">
    <property type="component" value="Chromosome"/>
</dbReference>
<dbReference type="RefSeq" id="WP_200605437.1">
    <property type="nucleotide sequence ID" value="NZ_CP071517.1"/>
</dbReference>
<evidence type="ECO:0000313" key="2">
    <source>
        <dbReference type="EMBL" id="QSX76073.1"/>
    </source>
</evidence>
<sequence length="149" mass="15846">MPTSQRSSRASAPCLLEWRPSRLLAAALGLLGVLAALALIGSEMPLSLSLPLALLAAGEGARLARREYVRPKRLLAICGDGTSSLDGQKITGLSVEWRGPMAFMRFVDGAGRPSRLAWWPDILPARSRRELKLAAPVKAAALPPPSMAP</sequence>
<proteinExistence type="predicted"/>
<organism evidence="2 3">
    <name type="scientific">Lysobacter arenosi</name>
    <dbReference type="NCBI Taxonomy" id="2795387"/>
    <lineage>
        <taxon>Bacteria</taxon>
        <taxon>Pseudomonadati</taxon>
        <taxon>Pseudomonadota</taxon>
        <taxon>Gammaproteobacteria</taxon>
        <taxon>Lysobacterales</taxon>
        <taxon>Lysobacteraceae</taxon>
        <taxon>Lysobacter</taxon>
    </lineage>
</organism>
<keyword evidence="1" id="KW-0472">Membrane</keyword>
<gene>
    <name evidence="2" type="ORF">HIV01_006140</name>
</gene>
<dbReference type="EMBL" id="CP071517">
    <property type="protein sequence ID" value="QSX76073.1"/>
    <property type="molecule type" value="Genomic_DNA"/>
</dbReference>
<keyword evidence="1" id="KW-1133">Transmembrane helix</keyword>
<reference evidence="2 3" key="1">
    <citation type="submission" date="2021-02" db="EMBL/GenBank/DDBJ databases">
        <title>Lysobacter arenosi sp. nov., isolated from soil of gangwondo yeongwol, south Korea.</title>
        <authorList>
            <person name="Kim K.R."/>
            <person name="Kim K.H."/>
            <person name="Jeon C.O."/>
        </authorList>
    </citation>
    <scope>NUCLEOTIDE SEQUENCE [LARGE SCALE GENOMIC DNA]</scope>
    <source>
        <strain evidence="2 3">R7</strain>
    </source>
</reference>
<feature type="transmembrane region" description="Helical" evidence="1">
    <location>
        <begin position="21"/>
        <end position="40"/>
    </location>
</feature>
<evidence type="ECO:0000256" key="1">
    <source>
        <dbReference type="SAM" id="Phobius"/>
    </source>
</evidence>
<protein>
    <submittedName>
        <fullName evidence="2">Uncharacterized protein</fullName>
    </submittedName>
</protein>
<keyword evidence="3" id="KW-1185">Reference proteome</keyword>